<feature type="compositionally biased region" description="Polar residues" evidence="1">
    <location>
        <begin position="903"/>
        <end position="939"/>
    </location>
</feature>
<feature type="region of interest" description="Disordered" evidence="1">
    <location>
        <begin position="1345"/>
        <end position="1394"/>
    </location>
</feature>
<feature type="compositionally biased region" description="Polar residues" evidence="1">
    <location>
        <begin position="875"/>
        <end position="884"/>
    </location>
</feature>
<dbReference type="STRING" id="1263082.A0A068RLQ8"/>
<feature type="compositionally biased region" description="Low complexity" evidence="1">
    <location>
        <begin position="1079"/>
        <end position="1100"/>
    </location>
</feature>
<dbReference type="Gene3D" id="3.80.10.10">
    <property type="entry name" value="Ribonuclease Inhibitor"/>
    <property type="match status" value="1"/>
</dbReference>
<feature type="compositionally biased region" description="Low complexity" evidence="1">
    <location>
        <begin position="1181"/>
        <end position="1199"/>
    </location>
</feature>
<dbReference type="InterPro" id="IPR058155">
    <property type="entry name" value="Skg3/CAF120-like_PH"/>
</dbReference>
<evidence type="ECO:0000259" key="2">
    <source>
        <dbReference type="PROSITE" id="PS50003"/>
    </source>
</evidence>
<sequence>MHSLYYICIQHLAQLADQELDLTNIPFDPYLDDLLRAAFRLRNIRLIQSALERIGLSHGSHLRDKKHRHVASVCLDPGYRWYNQSKLLKTIETRFPHGICSLNLSHSDAITDDHMFSFKQCTNLQVLDLSYTAITDAGIATLARITKLNEPHLGLKHLEGMDLSYTTAINADIATSYLARSGYAVLPKRIHQLIGWDGNDQDNDSCKIPIHKSELAKLMQMTMFPARTPDMKTRRQGNNSGTSLLCLFRQQQQHDPCKRKATSDEKTTKHGTTTTAQPAKKKRRREQSLEDYLLLIFTIPFCLITLSTTSTLNIPANISSYKLCIFLVAHPQRGKESKFGIKASIPWCNPFLLLPYSSFFLPLSQSCISLRFAVHTFVYDDLHSHVETLTIRSEESSIQQPRQPQSPIRRGQRPTASTRRASRLLYAEKYGLNSPVSDDESHDDEPLGQAMKRVSQGISNQSIAAMAAASSRPISVRNIAEVNNPARPAQFVKPAASQSTSLNGVGTIPSDMQDIQTLYEHFQHKVYMEGYLNRMHDLTAEGRVSTDRTWVSRYVELCGPVLMLWDANMTNTGDSGDDDQQQQQHHHERLPEYMNITDAHVEGLPDQPLLFSVNSAGANRFYFQAPDQPTAAKWICAIRLACFEGARIHEIYTRRFISRSAYSDVLLKRPAKVEGWLQVRLPGDTGWKKYWAVVTDRRIEKKLFGKKSVPTRGQLMFYESKKAKHPVKSIVNVVQAYTVYPESPQLIDHATLMKVEGNIYNVSPTTGEQHLFRSSAGVLVMATDARVLVQWMVGTFDAFKLYGRPSKLLDDPSSIQSLNFGEPSYGTRNPQLFLDLADVMHVNVLGETLLDNKVAFAAVLENKQRTTRNRQSVANMMGPRTNSMPLIAGIQTGGAPVPGPASPINNNNMRRRTLSSTHLPQQHQPSLASPSSTRLSTIPQGRHSRMQQQQHHTYASDDSSEEEEEDDDDDDEDSSEEDSVLHIKKPSTAHVQQQSSTTHTSESSAGSTAPTTPADRRRSELALPEISESNDFASSLLGNFETKKDEPASSQQKATPPPPPIHGNTTPVNPATQRRDSNASHSTLTTSSNSSQSNSSNMNSKQKGIATPTPGKSVSRPGSSLGWGQRSSTMIMPSDSSSEDSHSVTSNSRAPAMTSRGTSRPGSAMSNTGWNRRSSAMLPPNSNSSGSNHSNGAMGGNMSRTSIHSMSPIGGASSDVSGGGGHGYPQMPRNNSRPSLLDGRRSSSGILLQQQWDAPQDSPQQQFLPDYYYQQPYNVDDDDAPIIPQLGTHFATQNSLLDMYRPDQPPARMQEEYARSSGQPLVSLSSKPVQDRSGLVGMINNIESEKRERETSRSKMMEMDKERALEQERERYREQRQSMMMMSSPEPPSVPQQNRQSMMMMGGYQSPTPSSSQMSINDQMQQPMMMQAPMMGGPQYGMMMVDPRMSMMGGPQYGMMMASPQMMQTPMMMDPRMMSNMPMMYMMQTPYGPQMQPSMYYNPMMQETNKTTATTDEDDIPLGSQPRRRSNANFY</sequence>
<feature type="region of interest" description="Disordered" evidence="1">
    <location>
        <begin position="875"/>
        <end position="1241"/>
    </location>
</feature>
<feature type="compositionally biased region" description="Polar residues" evidence="1">
    <location>
        <begin position="1027"/>
        <end position="1037"/>
    </location>
</feature>
<keyword evidence="4" id="KW-1185">Reference proteome</keyword>
<dbReference type="EMBL" id="CBTN010000008">
    <property type="protein sequence ID" value="CDH51103.1"/>
    <property type="molecule type" value="Genomic_DNA"/>
</dbReference>
<dbReference type="Pfam" id="PF25381">
    <property type="entry name" value="PH_26"/>
    <property type="match status" value="1"/>
</dbReference>
<feature type="compositionally biased region" description="Low complexity" evidence="1">
    <location>
        <begin position="988"/>
        <end position="1009"/>
    </location>
</feature>
<name>A0A068RLQ8_9FUNG</name>
<organism evidence="3 4">
    <name type="scientific">Lichtheimia corymbifera JMRC:FSU:9682</name>
    <dbReference type="NCBI Taxonomy" id="1263082"/>
    <lineage>
        <taxon>Eukaryota</taxon>
        <taxon>Fungi</taxon>
        <taxon>Fungi incertae sedis</taxon>
        <taxon>Mucoromycota</taxon>
        <taxon>Mucoromycotina</taxon>
        <taxon>Mucoromycetes</taxon>
        <taxon>Mucorales</taxon>
        <taxon>Lichtheimiaceae</taxon>
        <taxon>Lichtheimia</taxon>
    </lineage>
</organism>
<feature type="domain" description="PH" evidence="2">
    <location>
        <begin position="525"/>
        <end position="643"/>
    </location>
</feature>
<dbReference type="OrthoDB" id="5563754at2759"/>
<dbReference type="Gene3D" id="2.30.29.30">
    <property type="entry name" value="Pleckstrin-homology domain (PH domain)/Phosphotyrosine-binding domain (PTB)"/>
    <property type="match status" value="1"/>
</dbReference>
<dbReference type="InterPro" id="IPR032675">
    <property type="entry name" value="LRR_dom_sf"/>
</dbReference>
<dbReference type="InterPro" id="IPR001849">
    <property type="entry name" value="PH_domain"/>
</dbReference>
<feature type="region of interest" description="Disordered" evidence="1">
    <location>
        <begin position="255"/>
        <end position="283"/>
    </location>
</feature>
<feature type="region of interest" description="Disordered" evidence="1">
    <location>
        <begin position="393"/>
        <end position="420"/>
    </location>
</feature>
<dbReference type="SUPFAM" id="SSF50729">
    <property type="entry name" value="PH domain-like"/>
    <property type="match status" value="2"/>
</dbReference>
<evidence type="ECO:0000256" key="1">
    <source>
        <dbReference type="SAM" id="MobiDB-lite"/>
    </source>
</evidence>
<gene>
    <name evidence="3" type="ORF">LCOR_02755.1</name>
</gene>
<accession>A0A068RLQ8</accession>
<dbReference type="Pfam" id="PF00169">
    <property type="entry name" value="PH"/>
    <property type="match status" value="1"/>
</dbReference>
<feature type="region of interest" description="Disordered" evidence="1">
    <location>
        <begin position="1508"/>
        <end position="1531"/>
    </location>
</feature>
<feature type="compositionally biased region" description="Acidic residues" evidence="1">
    <location>
        <begin position="958"/>
        <end position="978"/>
    </location>
</feature>
<comment type="caution">
    <text evidence="3">The sequence shown here is derived from an EMBL/GenBank/DDBJ whole genome shotgun (WGS) entry which is preliminary data.</text>
</comment>
<dbReference type="SMART" id="SM00233">
    <property type="entry name" value="PH"/>
    <property type="match status" value="2"/>
</dbReference>
<dbReference type="PROSITE" id="PS50003">
    <property type="entry name" value="PH_DOMAIN"/>
    <property type="match status" value="1"/>
</dbReference>
<evidence type="ECO:0000313" key="4">
    <source>
        <dbReference type="Proteomes" id="UP000027586"/>
    </source>
</evidence>
<feature type="compositionally biased region" description="Polar residues" evidence="1">
    <location>
        <begin position="1063"/>
        <end position="1072"/>
    </location>
</feature>
<dbReference type="VEuPathDB" id="FungiDB:LCOR_02755.1"/>
<feature type="compositionally biased region" description="Basic and acidic residues" evidence="1">
    <location>
        <begin position="1345"/>
        <end position="1376"/>
    </location>
</feature>
<feature type="compositionally biased region" description="Low complexity" evidence="1">
    <location>
        <begin position="396"/>
        <end position="409"/>
    </location>
</feature>
<proteinExistence type="predicted"/>
<protein>
    <submittedName>
        <fullName evidence="3">Ph domain protein</fullName>
    </submittedName>
</protein>
<feature type="compositionally biased region" description="Low complexity" evidence="1">
    <location>
        <begin position="1127"/>
        <end position="1136"/>
    </location>
</feature>
<dbReference type="Proteomes" id="UP000027586">
    <property type="component" value="Unassembled WGS sequence"/>
</dbReference>
<reference evidence="3" key="1">
    <citation type="submission" date="2013-08" db="EMBL/GenBank/DDBJ databases">
        <title>Gene expansion shapes genome architecture in the human pathogen Lichtheimia corymbifera: an evolutionary genomics analysis in the ancient terrestrial Mucorales (Mucoromycotina).</title>
        <authorList>
            <person name="Schwartze V.U."/>
            <person name="Winter S."/>
            <person name="Shelest E."/>
            <person name="Marcet-Houben M."/>
            <person name="Horn F."/>
            <person name="Wehner S."/>
            <person name="Hoffmann K."/>
            <person name="Riege K."/>
            <person name="Sammeth M."/>
            <person name="Nowrousian M."/>
            <person name="Valiante V."/>
            <person name="Linde J."/>
            <person name="Jacobsen I.D."/>
            <person name="Marz M."/>
            <person name="Brakhage A.A."/>
            <person name="Gabaldon T."/>
            <person name="Bocker S."/>
            <person name="Voigt K."/>
        </authorList>
    </citation>
    <scope>NUCLEOTIDE SEQUENCE [LARGE SCALE GENOMIC DNA]</scope>
    <source>
        <strain evidence="3">FSU 9682</strain>
    </source>
</reference>
<feature type="compositionally biased region" description="Basic residues" evidence="1">
    <location>
        <begin position="1522"/>
        <end position="1531"/>
    </location>
</feature>
<evidence type="ECO:0000313" key="3">
    <source>
        <dbReference type="EMBL" id="CDH51103.1"/>
    </source>
</evidence>
<dbReference type="SUPFAM" id="SSF52047">
    <property type="entry name" value="RNI-like"/>
    <property type="match status" value="1"/>
</dbReference>
<dbReference type="InterPro" id="IPR011993">
    <property type="entry name" value="PH-like_dom_sf"/>
</dbReference>
<feature type="compositionally biased region" description="Polar residues" evidence="1">
    <location>
        <begin position="1155"/>
        <end position="1174"/>
    </location>
</feature>
<feature type="compositionally biased region" description="Basic and acidic residues" evidence="1">
    <location>
        <begin position="255"/>
        <end position="268"/>
    </location>
</feature>